<reference evidence="2" key="1">
    <citation type="journal article" date="2019" name="bioRxiv">
        <title>The Genome of the Zebra Mussel, Dreissena polymorpha: A Resource for Invasive Species Research.</title>
        <authorList>
            <person name="McCartney M.A."/>
            <person name="Auch B."/>
            <person name="Kono T."/>
            <person name="Mallez S."/>
            <person name="Zhang Y."/>
            <person name="Obille A."/>
            <person name="Becker A."/>
            <person name="Abrahante J.E."/>
            <person name="Garbe J."/>
            <person name="Badalamenti J.P."/>
            <person name="Herman A."/>
            <person name="Mangelson H."/>
            <person name="Liachko I."/>
            <person name="Sullivan S."/>
            <person name="Sone E.D."/>
            <person name="Koren S."/>
            <person name="Silverstein K.A.T."/>
            <person name="Beckman K.B."/>
            <person name="Gohl D.M."/>
        </authorList>
    </citation>
    <scope>NUCLEOTIDE SEQUENCE</scope>
    <source>
        <strain evidence="2">Duluth1</strain>
        <tissue evidence="2">Whole animal</tissue>
    </source>
</reference>
<comment type="caution">
    <text evidence="2">The sequence shown here is derived from an EMBL/GenBank/DDBJ whole genome shotgun (WGS) entry which is preliminary data.</text>
</comment>
<feature type="region of interest" description="Disordered" evidence="1">
    <location>
        <begin position="39"/>
        <end position="60"/>
    </location>
</feature>
<evidence type="ECO:0000313" key="2">
    <source>
        <dbReference type="EMBL" id="KAH3814761.1"/>
    </source>
</evidence>
<dbReference type="Proteomes" id="UP000828390">
    <property type="component" value="Unassembled WGS sequence"/>
</dbReference>
<evidence type="ECO:0000256" key="1">
    <source>
        <dbReference type="SAM" id="MobiDB-lite"/>
    </source>
</evidence>
<sequence>MADLSLPDPYTDREVFNDVYIGDSPVMFRTIKSQTIRPTSTSKIQINQHPNNVLTSKYRK</sequence>
<reference evidence="2" key="2">
    <citation type="submission" date="2020-11" db="EMBL/GenBank/DDBJ databases">
        <authorList>
            <person name="McCartney M.A."/>
            <person name="Auch B."/>
            <person name="Kono T."/>
            <person name="Mallez S."/>
            <person name="Becker A."/>
            <person name="Gohl D.M."/>
            <person name="Silverstein K.A.T."/>
            <person name="Koren S."/>
            <person name="Bechman K.B."/>
            <person name="Herman A."/>
            <person name="Abrahante J.E."/>
            <person name="Garbe J."/>
        </authorList>
    </citation>
    <scope>NUCLEOTIDE SEQUENCE</scope>
    <source>
        <strain evidence="2">Duluth1</strain>
        <tissue evidence="2">Whole animal</tissue>
    </source>
</reference>
<dbReference type="AlphaFoldDB" id="A0A9D4JJJ0"/>
<gene>
    <name evidence="2" type="ORF">DPMN_143271</name>
</gene>
<dbReference type="EMBL" id="JAIWYP010000006">
    <property type="protein sequence ID" value="KAH3814761.1"/>
    <property type="molecule type" value="Genomic_DNA"/>
</dbReference>
<proteinExistence type="predicted"/>
<organism evidence="2 3">
    <name type="scientific">Dreissena polymorpha</name>
    <name type="common">Zebra mussel</name>
    <name type="synonym">Mytilus polymorpha</name>
    <dbReference type="NCBI Taxonomy" id="45954"/>
    <lineage>
        <taxon>Eukaryota</taxon>
        <taxon>Metazoa</taxon>
        <taxon>Spiralia</taxon>
        <taxon>Lophotrochozoa</taxon>
        <taxon>Mollusca</taxon>
        <taxon>Bivalvia</taxon>
        <taxon>Autobranchia</taxon>
        <taxon>Heteroconchia</taxon>
        <taxon>Euheterodonta</taxon>
        <taxon>Imparidentia</taxon>
        <taxon>Neoheterodontei</taxon>
        <taxon>Myida</taxon>
        <taxon>Dreissenoidea</taxon>
        <taxon>Dreissenidae</taxon>
        <taxon>Dreissena</taxon>
    </lineage>
</organism>
<accession>A0A9D4JJJ0</accession>
<keyword evidence="3" id="KW-1185">Reference proteome</keyword>
<protein>
    <submittedName>
        <fullName evidence="2">Uncharacterized protein</fullName>
    </submittedName>
</protein>
<evidence type="ECO:0000313" key="3">
    <source>
        <dbReference type="Proteomes" id="UP000828390"/>
    </source>
</evidence>
<name>A0A9D4JJJ0_DREPO</name>